<dbReference type="SMART" id="SM00116">
    <property type="entry name" value="CBS"/>
    <property type="match status" value="2"/>
</dbReference>
<evidence type="ECO:0000259" key="3">
    <source>
        <dbReference type="PROSITE" id="PS51371"/>
    </source>
</evidence>
<reference evidence="5" key="1">
    <citation type="submission" date="2016-10" db="EMBL/GenBank/DDBJ databases">
        <authorList>
            <person name="Varghese N."/>
            <person name="Submissions S."/>
        </authorList>
    </citation>
    <scope>NUCLEOTIDE SEQUENCE [LARGE SCALE GENOMIC DNA]</scope>
    <source>
        <strain evidence="5">DSM 13577</strain>
    </source>
</reference>
<keyword evidence="5" id="KW-1185">Reference proteome</keyword>
<feature type="domain" description="CBS" evidence="3">
    <location>
        <begin position="72"/>
        <end position="127"/>
    </location>
</feature>
<dbReference type="PANTHER" id="PTHR43080">
    <property type="entry name" value="CBS DOMAIN-CONTAINING PROTEIN CBSX3, MITOCHONDRIAL"/>
    <property type="match status" value="1"/>
</dbReference>
<sequence>MKVKDLMKKDVITVEKEETVEKALQIMNNNNINGMPVVDSSGNLIGIVVKADIYRFLIEPGHYEVCPVDWVMTKEIVVVSPEDSLLTAAKTIRENDIIAVPVIEGTKVVGILSIEDIVDYCIKNFLM</sequence>
<evidence type="ECO:0000313" key="5">
    <source>
        <dbReference type="Proteomes" id="UP000243819"/>
    </source>
</evidence>
<organism evidence="4 5">
    <name type="scientific">Anaerobranca gottschalkii DSM 13577</name>
    <dbReference type="NCBI Taxonomy" id="1120990"/>
    <lineage>
        <taxon>Bacteria</taxon>
        <taxon>Bacillati</taxon>
        <taxon>Bacillota</taxon>
        <taxon>Clostridia</taxon>
        <taxon>Eubacteriales</taxon>
        <taxon>Proteinivoracaceae</taxon>
        <taxon>Anaerobranca</taxon>
    </lineage>
</organism>
<evidence type="ECO:0000256" key="2">
    <source>
        <dbReference type="PROSITE-ProRule" id="PRU00703"/>
    </source>
</evidence>
<dbReference type="OrthoDB" id="9790355at2"/>
<dbReference type="AlphaFoldDB" id="A0A1I0AJ14"/>
<dbReference type="RefSeq" id="WP_091350602.1">
    <property type="nucleotide sequence ID" value="NZ_FOIF01000022.1"/>
</dbReference>
<feature type="domain" description="CBS" evidence="3">
    <location>
        <begin position="7"/>
        <end position="65"/>
    </location>
</feature>
<dbReference type="Proteomes" id="UP000243819">
    <property type="component" value="Unassembled WGS sequence"/>
</dbReference>
<keyword evidence="1 2" id="KW-0129">CBS domain</keyword>
<name>A0A1I0AJ14_9FIRM</name>
<dbReference type="EMBL" id="FOIF01000022">
    <property type="protein sequence ID" value="SES94173.1"/>
    <property type="molecule type" value="Genomic_DNA"/>
</dbReference>
<proteinExistence type="predicted"/>
<dbReference type="SUPFAM" id="SSF54631">
    <property type="entry name" value="CBS-domain pair"/>
    <property type="match status" value="1"/>
</dbReference>
<dbReference type="Gene3D" id="3.10.580.10">
    <property type="entry name" value="CBS-domain"/>
    <property type="match status" value="1"/>
</dbReference>
<gene>
    <name evidence="4" type="ORF">SAMN03080614_102222</name>
</gene>
<accession>A0A1I0AJ14</accession>
<dbReference type="STRING" id="1120990.SAMN03080614_102222"/>
<dbReference type="CDD" id="cd02205">
    <property type="entry name" value="CBS_pair_SF"/>
    <property type="match status" value="1"/>
</dbReference>
<dbReference type="InterPro" id="IPR051257">
    <property type="entry name" value="Diverse_CBS-Domain"/>
</dbReference>
<dbReference type="InterPro" id="IPR000644">
    <property type="entry name" value="CBS_dom"/>
</dbReference>
<dbReference type="InterPro" id="IPR046342">
    <property type="entry name" value="CBS_dom_sf"/>
</dbReference>
<evidence type="ECO:0000313" key="4">
    <source>
        <dbReference type="EMBL" id="SES94173.1"/>
    </source>
</evidence>
<evidence type="ECO:0000256" key="1">
    <source>
        <dbReference type="ARBA" id="ARBA00023122"/>
    </source>
</evidence>
<dbReference type="PROSITE" id="PS51371">
    <property type="entry name" value="CBS"/>
    <property type="match status" value="2"/>
</dbReference>
<dbReference type="PANTHER" id="PTHR43080:SF2">
    <property type="entry name" value="CBS DOMAIN-CONTAINING PROTEIN"/>
    <property type="match status" value="1"/>
</dbReference>
<dbReference type="Pfam" id="PF00571">
    <property type="entry name" value="CBS"/>
    <property type="match status" value="2"/>
</dbReference>
<protein>
    <submittedName>
        <fullName evidence="4">CBS domain-containing protein</fullName>
    </submittedName>
</protein>